<feature type="transmembrane region" description="Helical" evidence="8">
    <location>
        <begin position="240"/>
        <end position="259"/>
    </location>
</feature>
<feature type="transmembrane region" description="Helical" evidence="8">
    <location>
        <begin position="207"/>
        <end position="228"/>
    </location>
</feature>
<protein>
    <submittedName>
        <fullName evidence="11">Phospholipid carrier-dependent glycosyltransferase</fullName>
    </submittedName>
</protein>
<feature type="domain" description="GtrA/DPMS transmembrane" evidence="10">
    <location>
        <begin position="1"/>
        <end position="109"/>
    </location>
</feature>
<evidence type="ECO:0000313" key="12">
    <source>
        <dbReference type="Proteomes" id="UP000652176"/>
    </source>
</evidence>
<evidence type="ECO:0000256" key="3">
    <source>
        <dbReference type="ARBA" id="ARBA00022676"/>
    </source>
</evidence>
<evidence type="ECO:0000256" key="5">
    <source>
        <dbReference type="ARBA" id="ARBA00022692"/>
    </source>
</evidence>
<keyword evidence="2" id="KW-1003">Cell membrane</keyword>
<feature type="transmembrane region" description="Helical" evidence="8">
    <location>
        <begin position="284"/>
        <end position="317"/>
    </location>
</feature>
<dbReference type="EMBL" id="JACXSS010000001">
    <property type="protein sequence ID" value="MBD9358744.1"/>
    <property type="molecule type" value="Genomic_DNA"/>
</dbReference>
<feature type="transmembrane region" description="Helical" evidence="8">
    <location>
        <begin position="329"/>
        <end position="348"/>
    </location>
</feature>
<sequence length="597" mass="68017">MGVVGTLVHYSILYALVEFEAFNPVIASGWGALAGLAVNYVLNFKLTFNSSQPHTQTLPKFTLIALIGMGINLALMQILVPRLFYLYAQLMATALVLLWNFFANLFWTFAIDQPRLKRNADLGFSIRTPHPSLALIFLILFIRIATLGLYPLYDPSESRYAEMARKMLETQNWVTPMIDYGVPFWGKPPLTIWLTSLSMEIVGVNDFAARLPSVFLSIGIAWVLFHLAHLQRSVDYARSTLLVLASSVLFFVMSGTVAMDQCMTFGVTLALSGFWLALRHRESLWGYVFFVGLGIGMMAKGPITIVISGLTIGMWTAITGRWNEIWHRIPWIKGTLIMLVISAPWYWLAEQRTPGFWEYFFIGEHWKRFTESGWKGDLYGVGREHARGMIWLYWLAAGFPWTLVLLKKLINTMPGKATKTFFQDSDGWQLYCLLWMLSPVLFFTLSANVIWTYVLPGLPGLALLVAGWVEQSKKYRAALTMCVPVSFFALVLIYQLPDVEFYKSQKHIADAFLRESGPDEQLIYISERPFSAQFYLPGKTLELTNFDALQQSLRQANRHFYVLNQQLFDMLSDAMKQQLKPVKIAGRYTLFETVSAN</sequence>
<dbReference type="InterPro" id="IPR007267">
    <property type="entry name" value="GtrA_DPMS_TM"/>
</dbReference>
<gene>
    <name evidence="11" type="ORF">IE877_23200</name>
</gene>
<keyword evidence="12" id="KW-1185">Reference proteome</keyword>
<feature type="transmembrane region" description="Helical" evidence="8">
    <location>
        <begin position="391"/>
        <end position="410"/>
    </location>
</feature>
<feature type="domain" description="ArnT-like N-terminal" evidence="9">
    <location>
        <begin position="132"/>
        <end position="360"/>
    </location>
</feature>
<dbReference type="PANTHER" id="PTHR33908">
    <property type="entry name" value="MANNOSYLTRANSFERASE YKCB-RELATED"/>
    <property type="match status" value="1"/>
</dbReference>
<evidence type="ECO:0000259" key="10">
    <source>
        <dbReference type="Pfam" id="PF04138"/>
    </source>
</evidence>
<dbReference type="Pfam" id="PF02366">
    <property type="entry name" value="PMT"/>
    <property type="match status" value="1"/>
</dbReference>
<keyword evidence="4" id="KW-0808">Transferase</keyword>
<evidence type="ECO:0000256" key="1">
    <source>
        <dbReference type="ARBA" id="ARBA00004651"/>
    </source>
</evidence>
<dbReference type="InterPro" id="IPR003342">
    <property type="entry name" value="ArnT-like_N"/>
</dbReference>
<reference evidence="11 12" key="1">
    <citation type="submission" date="2020-09" db="EMBL/GenBank/DDBJ databases">
        <title>Methylomonas albis sp. nov. and Methylomonas fluvii sp. nov.: Two cold-adapted methanotrophs from the River Elbe and an amended description of Methylovulum psychrotolerans strain Eb1.</title>
        <authorList>
            <person name="Bussmann I.K."/>
            <person name="Klings K.-W."/>
            <person name="Warnstedt J."/>
            <person name="Hoppert M."/>
            <person name="Saborowski A."/>
            <person name="Horn F."/>
            <person name="Liebner S."/>
        </authorList>
    </citation>
    <scope>NUCLEOTIDE SEQUENCE [LARGE SCALE GENOMIC DNA]</scope>
    <source>
        <strain evidence="11 12">EbA</strain>
    </source>
</reference>
<feature type="transmembrane region" description="Helical" evidence="8">
    <location>
        <begin position="86"/>
        <end position="111"/>
    </location>
</feature>
<evidence type="ECO:0000256" key="4">
    <source>
        <dbReference type="ARBA" id="ARBA00022679"/>
    </source>
</evidence>
<feature type="transmembrane region" description="Helical" evidence="8">
    <location>
        <begin position="63"/>
        <end position="80"/>
    </location>
</feature>
<comment type="caution">
    <text evidence="11">The sequence shown here is derived from an EMBL/GenBank/DDBJ whole genome shotgun (WGS) entry which is preliminary data.</text>
</comment>
<evidence type="ECO:0000259" key="9">
    <source>
        <dbReference type="Pfam" id="PF02366"/>
    </source>
</evidence>
<evidence type="ECO:0000256" key="6">
    <source>
        <dbReference type="ARBA" id="ARBA00022989"/>
    </source>
</evidence>
<organism evidence="11 12">
    <name type="scientific">Methylomonas albis</name>
    <dbReference type="NCBI Taxonomy" id="1854563"/>
    <lineage>
        <taxon>Bacteria</taxon>
        <taxon>Pseudomonadati</taxon>
        <taxon>Pseudomonadota</taxon>
        <taxon>Gammaproteobacteria</taxon>
        <taxon>Methylococcales</taxon>
        <taxon>Methylococcaceae</taxon>
        <taxon>Methylomonas</taxon>
    </lineage>
</organism>
<feature type="transmembrane region" description="Helical" evidence="8">
    <location>
        <begin position="132"/>
        <end position="153"/>
    </location>
</feature>
<keyword evidence="6 8" id="KW-1133">Transmembrane helix</keyword>
<proteinExistence type="predicted"/>
<feature type="transmembrane region" description="Helical" evidence="8">
    <location>
        <begin position="21"/>
        <end position="42"/>
    </location>
</feature>
<comment type="subcellular location">
    <subcellularLocation>
        <location evidence="1">Cell membrane</location>
        <topology evidence="1">Multi-pass membrane protein</topology>
    </subcellularLocation>
</comment>
<evidence type="ECO:0000256" key="2">
    <source>
        <dbReference type="ARBA" id="ARBA00022475"/>
    </source>
</evidence>
<keyword evidence="7 8" id="KW-0472">Membrane</keyword>
<dbReference type="Pfam" id="PF04138">
    <property type="entry name" value="GtrA_DPMS_TM"/>
    <property type="match status" value="1"/>
</dbReference>
<dbReference type="Proteomes" id="UP000652176">
    <property type="component" value="Unassembled WGS sequence"/>
</dbReference>
<keyword evidence="3" id="KW-0328">Glycosyltransferase</keyword>
<feature type="transmembrane region" description="Helical" evidence="8">
    <location>
        <begin position="430"/>
        <end position="455"/>
    </location>
</feature>
<dbReference type="RefSeq" id="WP_192376941.1">
    <property type="nucleotide sequence ID" value="NZ_CAJHIV010000001.1"/>
</dbReference>
<dbReference type="InterPro" id="IPR050297">
    <property type="entry name" value="LipidA_mod_glycosyltrf_83"/>
</dbReference>
<accession>A0ABR9D6K1</accession>
<evidence type="ECO:0000256" key="8">
    <source>
        <dbReference type="SAM" id="Phobius"/>
    </source>
</evidence>
<evidence type="ECO:0000256" key="7">
    <source>
        <dbReference type="ARBA" id="ARBA00023136"/>
    </source>
</evidence>
<evidence type="ECO:0000313" key="11">
    <source>
        <dbReference type="EMBL" id="MBD9358744.1"/>
    </source>
</evidence>
<dbReference type="PANTHER" id="PTHR33908:SF3">
    <property type="entry name" value="UNDECAPRENYL PHOSPHATE-ALPHA-4-AMINO-4-DEOXY-L-ARABINOSE ARABINOSYL TRANSFERASE"/>
    <property type="match status" value="1"/>
</dbReference>
<name>A0ABR9D6K1_9GAMM</name>
<feature type="transmembrane region" description="Helical" evidence="8">
    <location>
        <begin position="475"/>
        <end position="496"/>
    </location>
</feature>
<keyword evidence="5 8" id="KW-0812">Transmembrane</keyword>